<dbReference type="EMBL" id="CP076132">
    <property type="protein sequence ID" value="QWG03294.1"/>
    <property type="molecule type" value="Genomic_DNA"/>
</dbReference>
<dbReference type="PROSITE" id="PS51186">
    <property type="entry name" value="GNAT"/>
    <property type="match status" value="1"/>
</dbReference>
<sequence>MDITFKLVTTDKEIELVDQLAHQIWNEHYIPIIGKDQVDYMLDKFQNFKVMKDQLSEGFVYYLIQQNDASVGYIGYKIENQDLFLSKLYLLNAQRGKGQGQQSLRFIFEEARKHQLNGVKLTVNKYNEIAIKAYEKYGFEVVDEVVADIGQGYVMDDFILYKPV</sequence>
<dbReference type="AlphaFoldDB" id="A0AAX1N6V6"/>
<organism evidence="4 5">
    <name type="scientific">Flammeovirga yaeyamensis</name>
    <dbReference type="NCBI Taxonomy" id="367791"/>
    <lineage>
        <taxon>Bacteria</taxon>
        <taxon>Pseudomonadati</taxon>
        <taxon>Bacteroidota</taxon>
        <taxon>Cytophagia</taxon>
        <taxon>Cytophagales</taxon>
        <taxon>Flammeovirgaceae</taxon>
        <taxon>Flammeovirga</taxon>
    </lineage>
</organism>
<accession>A0AAX1N6V6</accession>
<dbReference type="GO" id="GO:0016747">
    <property type="term" value="F:acyltransferase activity, transferring groups other than amino-acyl groups"/>
    <property type="evidence" value="ECO:0007669"/>
    <property type="project" value="InterPro"/>
</dbReference>
<dbReference type="InterPro" id="IPR016181">
    <property type="entry name" value="Acyl_CoA_acyltransferase"/>
</dbReference>
<evidence type="ECO:0000256" key="2">
    <source>
        <dbReference type="ARBA" id="ARBA00023315"/>
    </source>
</evidence>
<dbReference type="PANTHER" id="PTHR42919">
    <property type="entry name" value="N-ALPHA-ACETYLTRANSFERASE"/>
    <property type="match status" value="1"/>
</dbReference>
<evidence type="ECO:0000256" key="1">
    <source>
        <dbReference type="ARBA" id="ARBA00022679"/>
    </source>
</evidence>
<evidence type="ECO:0000313" key="5">
    <source>
        <dbReference type="Proteomes" id="UP000678679"/>
    </source>
</evidence>
<dbReference type="InterPro" id="IPR051556">
    <property type="entry name" value="N-term/lysine_N-AcTrnsfr"/>
</dbReference>
<dbReference type="InterPro" id="IPR000182">
    <property type="entry name" value="GNAT_dom"/>
</dbReference>
<dbReference type="PANTHER" id="PTHR42919:SF8">
    <property type="entry name" value="N-ALPHA-ACETYLTRANSFERASE 50"/>
    <property type="match status" value="1"/>
</dbReference>
<dbReference type="KEGG" id="fya:KMW28_06840"/>
<dbReference type="Gene3D" id="3.40.630.30">
    <property type="match status" value="1"/>
</dbReference>
<dbReference type="Pfam" id="PF00583">
    <property type="entry name" value="Acetyltransf_1"/>
    <property type="match status" value="1"/>
</dbReference>
<proteinExistence type="predicted"/>
<dbReference type="Proteomes" id="UP000678679">
    <property type="component" value="Chromosome 1"/>
</dbReference>
<evidence type="ECO:0000313" key="4">
    <source>
        <dbReference type="EMBL" id="QWG03294.1"/>
    </source>
</evidence>
<dbReference type="CDD" id="cd04301">
    <property type="entry name" value="NAT_SF"/>
    <property type="match status" value="1"/>
</dbReference>
<keyword evidence="1" id="KW-0808">Transferase</keyword>
<dbReference type="RefSeq" id="WP_169664037.1">
    <property type="nucleotide sequence ID" value="NZ_CP076132.1"/>
</dbReference>
<protein>
    <submittedName>
        <fullName evidence="4">GNAT family N-acetyltransferase</fullName>
    </submittedName>
</protein>
<feature type="domain" description="N-acetyltransferase" evidence="3">
    <location>
        <begin position="3"/>
        <end position="164"/>
    </location>
</feature>
<reference evidence="4 5" key="1">
    <citation type="submission" date="2021-05" db="EMBL/GenBank/DDBJ databases">
        <title>Comparative genomic studies on the polysaccharide-degrading batcterial strains of the Flammeovirga genus.</title>
        <authorList>
            <person name="Zewei F."/>
            <person name="Zheng Z."/>
            <person name="Yu L."/>
            <person name="Ruyue G."/>
            <person name="Yanhong M."/>
            <person name="Yuanyuan C."/>
            <person name="Jingyan G."/>
            <person name="Wenjun H."/>
        </authorList>
    </citation>
    <scope>NUCLEOTIDE SEQUENCE [LARGE SCALE GENOMIC DNA]</scope>
    <source>
        <strain evidence="4 5">NBRC:100898</strain>
    </source>
</reference>
<dbReference type="SUPFAM" id="SSF55729">
    <property type="entry name" value="Acyl-CoA N-acyltransferases (Nat)"/>
    <property type="match status" value="1"/>
</dbReference>
<keyword evidence="2" id="KW-0012">Acyltransferase</keyword>
<name>A0AAX1N6V6_9BACT</name>
<evidence type="ECO:0000259" key="3">
    <source>
        <dbReference type="PROSITE" id="PS51186"/>
    </source>
</evidence>
<gene>
    <name evidence="4" type="ORF">KMW28_06840</name>
</gene>
<keyword evidence="5" id="KW-1185">Reference proteome</keyword>